<dbReference type="InterPro" id="IPR035922">
    <property type="entry name" value="3H_dom_sf"/>
</dbReference>
<dbReference type="InterPro" id="IPR036388">
    <property type="entry name" value="WH-like_DNA-bd_sf"/>
</dbReference>
<feature type="binding site" evidence="1">
    <location>
        <position position="90"/>
    </location>
    <ligand>
        <name>Ni(2+)</name>
        <dbReference type="ChEBI" id="CHEBI:49786"/>
    </ligand>
</feature>
<feature type="domain" description="3H" evidence="2">
    <location>
        <begin position="78"/>
        <end position="174"/>
    </location>
</feature>
<dbReference type="Pfam" id="PF02829">
    <property type="entry name" value="3H"/>
    <property type="match status" value="1"/>
</dbReference>
<accession>A0A377FV68</accession>
<dbReference type="SUPFAM" id="SSF75500">
    <property type="entry name" value="Putative transcriptional regulator TM1602, C-terminal domain"/>
    <property type="match status" value="1"/>
</dbReference>
<evidence type="ECO:0000313" key="5">
    <source>
        <dbReference type="Proteomes" id="UP000254060"/>
    </source>
</evidence>
<evidence type="ECO:0000259" key="3">
    <source>
        <dbReference type="Pfam" id="PF08279"/>
    </source>
</evidence>
<dbReference type="SMR" id="A0A377FV68"/>
<dbReference type="InterPro" id="IPR026043">
    <property type="entry name" value="NadR"/>
</dbReference>
<evidence type="ECO:0000313" key="4">
    <source>
        <dbReference type="EMBL" id="STO08707.1"/>
    </source>
</evidence>
<keyword evidence="1" id="KW-0533">Nickel</keyword>
<dbReference type="Pfam" id="PF08279">
    <property type="entry name" value="HTH_11"/>
    <property type="match status" value="1"/>
</dbReference>
<evidence type="ECO:0000259" key="2">
    <source>
        <dbReference type="Pfam" id="PF02829"/>
    </source>
</evidence>
<dbReference type="GO" id="GO:0046872">
    <property type="term" value="F:metal ion binding"/>
    <property type="evidence" value="ECO:0007669"/>
    <property type="project" value="UniProtKB-KW"/>
</dbReference>
<feature type="binding site" evidence="1">
    <location>
        <position position="151"/>
    </location>
    <ligand>
        <name>Ni(2+)</name>
        <dbReference type="ChEBI" id="CHEBI:49786"/>
    </ligand>
</feature>
<reference evidence="4 5" key="1">
    <citation type="submission" date="2018-06" db="EMBL/GenBank/DDBJ databases">
        <authorList>
            <consortium name="Pathogen Informatics"/>
            <person name="Doyle S."/>
        </authorList>
    </citation>
    <scope>NUCLEOTIDE SEQUENCE [LARGE SCALE GENOMIC DNA]</scope>
    <source>
        <strain evidence="4 5">NCTC13163</strain>
    </source>
</reference>
<organism evidence="4 5">
    <name type="scientific">Exiguobacterium aurantiacum</name>
    <dbReference type="NCBI Taxonomy" id="33987"/>
    <lineage>
        <taxon>Bacteria</taxon>
        <taxon>Bacillati</taxon>
        <taxon>Bacillota</taxon>
        <taxon>Bacilli</taxon>
        <taxon>Bacillales</taxon>
        <taxon>Bacillales Family XII. Incertae Sedis</taxon>
        <taxon>Exiguobacterium</taxon>
    </lineage>
</organism>
<dbReference type="Proteomes" id="UP000254060">
    <property type="component" value="Unassembled WGS sequence"/>
</dbReference>
<dbReference type="OrthoDB" id="9792661at2"/>
<dbReference type="PANTHER" id="PTHR40068">
    <property type="entry name" value="TRANSCRIPTION REPRESSOR NIAR-RELATED"/>
    <property type="match status" value="1"/>
</dbReference>
<protein>
    <submittedName>
        <fullName evidence="4">Predicted small molecule binding protein (Contains 3H domain)</fullName>
    </submittedName>
</protein>
<feature type="binding site" evidence="1">
    <location>
        <position position="82"/>
    </location>
    <ligand>
        <name>Ni(2+)</name>
        <dbReference type="ChEBI" id="CHEBI:49786"/>
    </ligand>
</feature>
<keyword evidence="1" id="KW-0479">Metal-binding</keyword>
<feature type="binding site" evidence="1">
    <location>
        <position position="149"/>
    </location>
    <ligand>
        <name>Ni(2+)</name>
        <dbReference type="ChEBI" id="CHEBI:49786"/>
    </ligand>
</feature>
<dbReference type="InterPro" id="IPR004173">
    <property type="entry name" value="3H_domain"/>
</dbReference>
<dbReference type="PIRSF" id="PIRSF037847">
    <property type="entry name" value="NiaR"/>
    <property type="match status" value="1"/>
</dbReference>
<dbReference type="InterPro" id="IPR036390">
    <property type="entry name" value="WH_DNA-bd_sf"/>
</dbReference>
<dbReference type="Gene3D" id="1.10.10.10">
    <property type="entry name" value="Winged helix-like DNA-binding domain superfamily/Winged helix DNA-binding domain"/>
    <property type="match status" value="1"/>
</dbReference>
<dbReference type="AlphaFoldDB" id="A0A377FV68"/>
<dbReference type="Gene3D" id="3.30.1340.20">
    <property type="entry name" value="3H domain"/>
    <property type="match status" value="1"/>
</dbReference>
<sequence>MNKRLAGEERRRTLLELIESSTEPITGAELARHVAVSRQVIVQDLSLLKAKGHQIVATARGYVYLPGEAAPSAYTRKIVCRHTADEMEAEMNAIVDEGVTIRDVIIDHPVYGSITGQLMVKSRRDVRAFLERVVANQAAPLSHLTDGLHIHTLEADSEEALDAAVHELDRLGILVSALD</sequence>
<name>A0A377FV68_9BACL</name>
<evidence type="ECO:0000256" key="1">
    <source>
        <dbReference type="PIRSR" id="PIRSR037847-1"/>
    </source>
</evidence>
<proteinExistence type="predicted"/>
<dbReference type="RefSeq" id="WP_029335599.1">
    <property type="nucleotide sequence ID" value="NZ_UGGP01000001.1"/>
</dbReference>
<gene>
    <name evidence="4" type="primary">nadR</name>
    <name evidence="4" type="ORF">NCTC13163_02084</name>
</gene>
<dbReference type="PANTHER" id="PTHR40068:SF1">
    <property type="entry name" value="TRANSCRIPTION REPRESSOR NIAR-RELATED"/>
    <property type="match status" value="1"/>
</dbReference>
<feature type="domain" description="Helix-turn-helix type 11" evidence="3">
    <location>
        <begin position="10"/>
        <end position="62"/>
    </location>
</feature>
<dbReference type="InterPro" id="IPR013196">
    <property type="entry name" value="HTH_11"/>
</dbReference>
<dbReference type="SUPFAM" id="SSF46785">
    <property type="entry name" value="Winged helix' DNA-binding domain"/>
    <property type="match status" value="1"/>
</dbReference>
<dbReference type="EMBL" id="UGGP01000001">
    <property type="protein sequence ID" value="STO08707.1"/>
    <property type="molecule type" value="Genomic_DNA"/>
</dbReference>
<dbReference type="STRING" id="1397694.GCA_000702585_02573"/>